<dbReference type="EC" id="4.2.1.47" evidence="4"/>
<organism evidence="8 9">
    <name type="scientific">Knoellia remsis</name>
    <dbReference type="NCBI Taxonomy" id="407159"/>
    <lineage>
        <taxon>Bacteria</taxon>
        <taxon>Bacillati</taxon>
        <taxon>Actinomycetota</taxon>
        <taxon>Actinomycetes</taxon>
        <taxon>Micrococcales</taxon>
        <taxon>Intrasporangiaceae</taxon>
        <taxon>Knoellia</taxon>
    </lineage>
</organism>
<feature type="domain" description="NAD(P)-binding" evidence="7">
    <location>
        <begin position="8"/>
        <end position="316"/>
    </location>
</feature>
<evidence type="ECO:0000313" key="9">
    <source>
        <dbReference type="Proteomes" id="UP000237822"/>
    </source>
</evidence>
<dbReference type="RefSeq" id="WP_106296195.1">
    <property type="nucleotide sequence ID" value="NZ_PVTI01000002.1"/>
</dbReference>
<dbReference type="InterPro" id="IPR006368">
    <property type="entry name" value="GDP_Man_deHydtase"/>
</dbReference>
<evidence type="ECO:0000256" key="2">
    <source>
        <dbReference type="ARBA" id="ARBA00001937"/>
    </source>
</evidence>
<dbReference type="OrthoDB" id="9779041at2"/>
<dbReference type="SUPFAM" id="SSF51735">
    <property type="entry name" value="NAD(P)-binding Rossmann-fold domains"/>
    <property type="match status" value="1"/>
</dbReference>
<comment type="similarity">
    <text evidence="3">Belongs to the NAD(P)-dependent epimerase/dehydratase family. GDP-mannose 4,6-dehydratase subfamily.</text>
</comment>
<dbReference type="PANTHER" id="PTHR43715:SF1">
    <property type="entry name" value="GDP-MANNOSE 4,6 DEHYDRATASE"/>
    <property type="match status" value="1"/>
</dbReference>
<dbReference type="PANTHER" id="PTHR43715">
    <property type="entry name" value="GDP-MANNOSE 4,6-DEHYDRATASE"/>
    <property type="match status" value="1"/>
</dbReference>
<dbReference type="InterPro" id="IPR016040">
    <property type="entry name" value="NAD(P)-bd_dom"/>
</dbReference>
<evidence type="ECO:0000313" key="8">
    <source>
        <dbReference type="EMBL" id="PRY63209.1"/>
    </source>
</evidence>
<evidence type="ECO:0000256" key="1">
    <source>
        <dbReference type="ARBA" id="ARBA00000188"/>
    </source>
</evidence>
<keyword evidence="5" id="KW-0456">Lyase</keyword>
<accession>A0A2T0UZ61</accession>
<dbReference type="GO" id="GO:0008446">
    <property type="term" value="F:GDP-mannose 4,6-dehydratase activity"/>
    <property type="evidence" value="ECO:0007669"/>
    <property type="project" value="UniProtKB-EC"/>
</dbReference>
<evidence type="ECO:0000259" key="7">
    <source>
        <dbReference type="Pfam" id="PF16363"/>
    </source>
</evidence>
<comment type="function">
    <text evidence="6">Catalyzes the conversion of GDP-D-mannose to GDP-4-dehydro-6-deoxy-D-mannose.</text>
</comment>
<evidence type="ECO:0000256" key="4">
    <source>
        <dbReference type="ARBA" id="ARBA00011989"/>
    </source>
</evidence>
<dbReference type="Proteomes" id="UP000237822">
    <property type="component" value="Unassembled WGS sequence"/>
</dbReference>
<dbReference type="CDD" id="cd05260">
    <property type="entry name" value="GDP_MD_SDR_e"/>
    <property type="match status" value="1"/>
</dbReference>
<gene>
    <name evidence="8" type="ORF">BCF74_10240</name>
</gene>
<comment type="catalytic activity">
    <reaction evidence="1">
        <text>GDP-alpha-D-mannose = GDP-4-dehydro-alpha-D-rhamnose + H2O</text>
        <dbReference type="Rhea" id="RHEA:23820"/>
        <dbReference type="ChEBI" id="CHEBI:15377"/>
        <dbReference type="ChEBI" id="CHEBI:57527"/>
        <dbReference type="ChEBI" id="CHEBI:57964"/>
        <dbReference type="EC" id="4.2.1.47"/>
    </reaction>
</comment>
<keyword evidence="9" id="KW-1185">Reference proteome</keyword>
<dbReference type="AlphaFoldDB" id="A0A2T0UZ61"/>
<dbReference type="InterPro" id="IPR036291">
    <property type="entry name" value="NAD(P)-bd_dom_sf"/>
</dbReference>
<dbReference type="FunFam" id="3.40.50.720:FF:000924">
    <property type="entry name" value="GDP-mannose 4,6 dehydratase"/>
    <property type="match status" value="1"/>
</dbReference>
<comment type="cofactor">
    <cofactor evidence="2">
        <name>NADP(+)</name>
        <dbReference type="ChEBI" id="CHEBI:58349"/>
    </cofactor>
</comment>
<comment type="caution">
    <text evidence="8">The sequence shown here is derived from an EMBL/GenBank/DDBJ whole genome shotgun (WGS) entry which is preliminary data.</text>
</comment>
<evidence type="ECO:0000256" key="6">
    <source>
        <dbReference type="ARBA" id="ARBA00059383"/>
    </source>
</evidence>
<reference evidence="8 9" key="1">
    <citation type="submission" date="2018-03" db="EMBL/GenBank/DDBJ databases">
        <title>Genomic Encyclopedia of Archaeal and Bacterial Type Strains, Phase II (KMG-II): from individual species to whole genera.</title>
        <authorList>
            <person name="Goeker M."/>
        </authorList>
    </citation>
    <scope>NUCLEOTIDE SEQUENCE [LARGE SCALE GENOMIC DNA]</scope>
    <source>
        <strain evidence="8 9">ATCC BAA-1496</strain>
    </source>
</reference>
<protein>
    <recommendedName>
        <fullName evidence="4">GDP-mannose 4,6-dehydratase</fullName>
        <ecNumber evidence="4">4.2.1.47</ecNumber>
    </recommendedName>
</protein>
<evidence type="ECO:0000256" key="5">
    <source>
        <dbReference type="ARBA" id="ARBA00023239"/>
    </source>
</evidence>
<dbReference type="EMBL" id="PVTI01000002">
    <property type="protein sequence ID" value="PRY63209.1"/>
    <property type="molecule type" value="Genomic_DNA"/>
</dbReference>
<evidence type="ECO:0000256" key="3">
    <source>
        <dbReference type="ARBA" id="ARBA00009263"/>
    </source>
</evidence>
<dbReference type="Gene3D" id="3.90.25.10">
    <property type="entry name" value="UDP-galactose 4-epimerase, domain 1"/>
    <property type="match status" value="1"/>
</dbReference>
<dbReference type="Gene3D" id="3.40.50.720">
    <property type="entry name" value="NAD(P)-binding Rossmann-like Domain"/>
    <property type="match status" value="1"/>
</dbReference>
<dbReference type="Pfam" id="PF16363">
    <property type="entry name" value="GDP_Man_Dehyd"/>
    <property type="match status" value="1"/>
</dbReference>
<dbReference type="GO" id="GO:0042351">
    <property type="term" value="P:'de novo' GDP-L-fucose biosynthetic process"/>
    <property type="evidence" value="ECO:0007669"/>
    <property type="project" value="TreeGrafter"/>
</dbReference>
<name>A0A2T0UZ61_9MICO</name>
<proteinExistence type="inferred from homology"/>
<sequence>MTRTPVALVTGASGQDGSYLVERLLADGYAVHGLVPPAGAAGTVPGVADLPAEVTAHAADLTDPVGVRALVRDVSPDEVYNLGGLSSVARSWQEPELTARVNGLAVVSLLEAAAETQESTGREVRLVQASSAEIFGEAPIAPQDERTPVRPVSPYGAAKAFAHHCVGVARRRELFAVSCILYNHESPRRPTTFVTRKITSGAARIAREGGTLALGNLDARRDWGWAPDYVDAMVRAARHTEPLDYVVATGEAHSVADFVAAAFSRVGIDDWQAHVRIDPEFVRPADPAVLIGDATRARTELGWSPSVTFDELVGRMVDADVATLERAG</sequence>